<keyword evidence="2" id="KW-1185">Reference proteome</keyword>
<organism evidence="1 2">
    <name type="scientific">Armadillidium nasatum</name>
    <dbReference type="NCBI Taxonomy" id="96803"/>
    <lineage>
        <taxon>Eukaryota</taxon>
        <taxon>Metazoa</taxon>
        <taxon>Ecdysozoa</taxon>
        <taxon>Arthropoda</taxon>
        <taxon>Crustacea</taxon>
        <taxon>Multicrustacea</taxon>
        <taxon>Malacostraca</taxon>
        <taxon>Eumalacostraca</taxon>
        <taxon>Peracarida</taxon>
        <taxon>Isopoda</taxon>
        <taxon>Oniscidea</taxon>
        <taxon>Crinocheta</taxon>
        <taxon>Armadillidiidae</taxon>
        <taxon>Armadillidium</taxon>
    </lineage>
</organism>
<gene>
    <name evidence="1" type="ORF">Anas_10168</name>
</gene>
<proteinExistence type="predicted"/>
<reference evidence="1 2" key="1">
    <citation type="journal article" date="2019" name="PLoS Biol.">
        <title>Sex chromosomes control vertical transmission of feminizing Wolbachia symbionts in an isopod.</title>
        <authorList>
            <person name="Becking T."/>
            <person name="Chebbi M.A."/>
            <person name="Giraud I."/>
            <person name="Moumen B."/>
            <person name="Laverre T."/>
            <person name="Caubet Y."/>
            <person name="Peccoud J."/>
            <person name="Gilbert C."/>
            <person name="Cordaux R."/>
        </authorList>
    </citation>
    <scope>NUCLEOTIDE SEQUENCE [LARGE SCALE GENOMIC DNA]</scope>
    <source>
        <strain evidence="1">ANa2</strain>
        <tissue evidence="1">Whole body excluding digestive tract and cuticle</tissue>
    </source>
</reference>
<protein>
    <submittedName>
        <fullName evidence="1">Uncharacterized protein</fullName>
    </submittedName>
</protein>
<sequence>MDYKLKKKKGINLPKPIFLNFQPPNPQLIEKIHPLPPFEEVLVFREAKAEVNNKCWVYKTEDKISQSLYPLGFENHPQGNDPANRLPVRHSSFLSPRYARVRHRPQRAHSFGTSRYPFGLHGDKISLRPLPVSIPRLHDISLKDVNFSVIEVGSLKSLSPENSLHFPCNEFSNRCESRKFSITIQKSYSSSTFKGRREPTRKWSSKIKLVS</sequence>
<evidence type="ECO:0000313" key="1">
    <source>
        <dbReference type="EMBL" id="KAB7504328.1"/>
    </source>
</evidence>
<name>A0A5N5TE20_9CRUS</name>
<dbReference type="OrthoDB" id="6375471at2759"/>
<comment type="caution">
    <text evidence="1">The sequence shown here is derived from an EMBL/GenBank/DDBJ whole genome shotgun (WGS) entry which is preliminary data.</text>
</comment>
<dbReference type="Proteomes" id="UP000326759">
    <property type="component" value="Unassembled WGS sequence"/>
</dbReference>
<dbReference type="AlphaFoldDB" id="A0A5N5TE20"/>
<evidence type="ECO:0000313" key="2">
    <source>
        <dbReference type="Proteomes" id="UP000326759"/>
    </source>
</evidence>
<dbReference type="EMBL" id="SEYY01003398">
    <property type="protein sequence ID" value="KAB7504328.1"/>
    <property type="molecule type" value="Genomic_DNA"/>
</dbReference>
<accession>A0A5N5TE20</accession>